<dbReference type="Proteomes" id="UP001162992">
    <property type="component" value="Chromosome 5"/>
</dbReference>
<proteinExistence type="predicted"/>
<name>A0ACC2DS70_DIPCM</name>
<gene>
    <name evidence="1" type="ORF">O6H91_05G107500</name>
</gene>
<keyword evidence="2" id="KW-1185">Reference proteome</keyword>
<evidence type="ECO:0000313" key="1">
    <source>
        <dbReference type="EMBL" id="KAJ7556988.1"/>
    </source>
</evidence>
<protein>
    <submittedName>
        <fullName evidence="1">Uncharacterized protein</fullName>
    </submittedName>
</protein>
<evidence type="ECO:0000313" key="2">
    <source>
        <dbReference type="Proteomes" id="UP001162992"/>
    </source>
</evidence>
<sequence length="480" mass="53750">MKIEIKREMQAFPNTRSFHSIFLFFIICRDRWKIVTSVLSCRRLILMNSSSHSRLRIAICHPDLGIGGAERLIVDAALELSSRGHYVHVFTAHHDRNRCFEDTINGSFPVTVYGSFLPRHVFRHLHALCAYVRCLWVAMCIVLFSDTFDVVLVDQVSAVIPLLKLKRSSKILFYCHFPDMLLAQHTTSLRRLYRRPIDWIEEATTSRADRILVNSEFTASIFQKTFQRLHAKGIQPTVLYPAVNTQEFASLDKGCSELQLALADIPQLSSASSIVLSINRFERKKNISLAISAFAVLLKQLSSLDLVNGSAISNTFVKDSIKLVLAGGYDKRLAENREYLLELKALTEEKGLMEHVIFVPSCSTVQRNALLAACICVVYTPQEEHFGIVPLEAMAAGKPVIACNSGGPMESIVASKTGFLCEPTPENFSSALFLLLSNSTNAERMGKDAREHVEHNFSRQVFGDRLQSVILQLVQSTAGT</sequence>
<reference evidence="2" key="1">
    <citation type="journal article" date="2024" name="Proc. Natl. Acad. Sci. U.S.A.">
        <title>Extraordinary preservation of gene collinearity over three hundred million years revealed in homosporous lycophytes.</title>
        <authorList>
            <person name="Li C."/>
            <person name="Wickell D."/>
            <person name="Kuo L.Y."/>
            <person name="Chen X."/>
            <person name="Nie B."/>
            <person name="Liao X."/>
            <person name="Peng D."/>
            <person name="Ji J."/>
            <person name="Jenkins J."/>
            <person name="Williams M."/>
            <person name="Shu S."/>
            <person name="Plott C."/>
            <person name="Barry K."/>
            <person name="Rajasekar S."/>
            <person name="Grimwood J."/>
            <person name="Han X."/>
            <person name="Sun S."/>
            <person name="Hou Z."/>
            <person name="He W."/>
            <person name="Dai G."/>
            <person name="Sun C."/>
            <person name="Schmutz J."/>
            <person name="Leebens-Mack J.H."/>
            <person name="Li F.W."/>
            <person name="Wang L."/>
        </authorList>
    </citation>
    <scope>NUCLEOTIDE SEQUENCE [LARGE SCALE GENOMIC DNA]</scope>
    <source>
        <strain evidence="2">cv. PW_Plant_1</strain>
    </source>
</reference>
<comment type="caution">
    <text evidence="1">The sequence shown here is derived from an EMBL/GenBank/DDBJ whole genome shotgun (WGS) entry which is preliminary data.</text>
</comment>
<dbReference type="EMBL" id="CM055096">
    <property type="protein sequence ID" value="KAJ7556988.1"/>
    <property type="molecule type" value="Genomic_DNA"/>
</dbReference>
<accession>A0ACC2DS70</accession>
<organism evidence="1 2">
    <name type="scientific">Diphasiastrum complanatum</name>
    <name type="common">Issler's clubmoss</name>
    <name type="synonym">Lycopodium complanatum</name>
    <dbReference type="NCBI Taxonomy" id="34168"/>
    <lineage>
        <taxon>Eukaryota</taxon>
        <taxon>Viridiplantae</taxon>
        <taxon>Streptophyta</taxon>
        <taxon>Embryophyta</taxon>
        <taxon>Tracheophyta</taxon>
        <taxon>Lycopodiopsida</taxon>
        <taxon>Lycopodiales</taxon>
        <taxon>Lycopodiaceae</taxon>
        <taxon>Lycopodioideae</taxon>
        <taxon>Diphasiastrum</taxon>
    </lineage>
</organism>